<dbReference type="GO" id="GO:0006415">
    <property type="term" value="P:translational termination"/>
    <property type="evidence" value="ECO:0007669"/>
    <property type="project" value="InterPro"/>
</dbReference>
<dbReference type="AlphaFoldDB" id="A0A7R9AJ13"/>
<accession>A0A7R9AJ13</accession>
<proteinExistence type="predicted"/>
<dbReference type="EMBL" id="LR912796">
    <property type="protein sequence ID" value="CAD7254844.1"/>
    <property type="molecule type" value="Genomic_DNA"/>
</dbReference>
<dbReference type="Pfam" id="PF03462">
    <property type="entry name" value="PCRF"/>
    <property type="match status" value="1"/>
</dbReference>
<sequence>MQDAYNLFQEYKKADAQKKEAEELLATESDPDMIALAKEQLAAAQQDLPRIEEDLKVALIPKDPNDDKDIFLEIRPAA</sequence>
<dbReference type="InterPro" id="IPR005139">
    <property type="entry name" value="PCRF"/>
</dbReference>
<name>A0A7R9AJ13_9CRUS</name>
<dbReference type="SUPFAM" id="SSF75620">
    <property type="entry name" value="Release factor"/>
    <property type="match status" value="1"/>
</dbReference>
<keyword evidence="3" id="KW-1185">Reference proteome</keyword>
<dbReference type="Proteomes" id="UP000677054">
    <property type="component" value="Unassembled WGS sequence"/>
</dbReference>
<gene>
    <name evidence="2" type="ORF">DSTB1V02_LOCUS14590</name>
</gene>
<organism evidence="2">
    <name type="scientific">Darwinula stevensoni</name>
    <dbReference type="NCBI Taxonomy" id="69355"/>
    <lineage>
        <taxon>Eukaryota</taxon>
        <taxon>Metazoa</taxon>
        <taxon>Ecdysozoa</taxon>
        <taxon>Arthropoda</taxon>
        <taxon>Crustacea</taxon>
        <taxon>Oligostraca</taxon>
        <taxon>Ostracoda</taxon>
        <taxon>Podocopa</taxon>
        <taxon>Podocopida</taxon>
        <taxon>Darwinulocopina</taxon>
        <taxon>Darwinuloidea</taxon>
        <taxon>Darwinulidae</taxon>
        <taxon>Darwinula</taxon>
    </lineage>
</organism>
<dbReference type="EMBL" id="CAJPEV010013278">
    <property type="protein sequence ID" value="CAG0906718.1"/>
    <property type="molecule type" value="Genomic_DNA"/>
</dbReference>
<dbReference type="Gene3D" id="6.10.140.1950">
    <property type="match status" value="1"/>
</dbReference>
<evidence type="ECO:0000313" key="3">
    <source>
        <dbReference type="Proteomes" id="UP000677054"/>
    </source>
</evidence>
<feature type="domain" description="Peptide chain release factor" evidence="1">
    <location>
        <begin position="2"/>
        <end position="78"/>
    </location>
</feature>
<evidence type="ECO:0000313" key="2">
    <source>
        <dbReference type="EMBL" id="CAD7254844.1"/>
    </source>
</evidence>
<protein>
    <recommendedName>
        <fullName evidence="1">Peptide chain release factor domain-containing protein</fullName>
    </recommendedName>
</protein>
<reference evidence="2" key="1">
    <citation type="submission" date="2020-11" db="EMBL/GenBank/DDBJ databases">
        <authorList>
            <person name="Tran Van P."/>
        </authorList>
    </citation>
    <scope>NUCLEOTIDE SEQUENCE</scope>
</reference>
<evidence type="ECO:0000259" key="1">
    <source>
        <dbReference type="Pfam" id="PF03462"/>
    </source>
</evidence>
<dbReference type="InterPro" id="IPR045853">
    <property type="entry name" value="Pep_chain_release_fac_I_sf"/>
</dbReference>